<keyword evidence="3 8" id="KW-0378">Hydrolase</keyword>
<protein>
    <submittedName>
        <fullName evidence="11">Family 43 glycosylhydrolase</fullName>
    </submittedName>
</protein>
<dbReference type="InterPro" id="IPR007934">
    <property type="entry name" value="AbfB_ABD"/>
</dbReference>
<dbReference type="InterPro" id="IPR052176">
    <property type="entry name" value="Glycosyl_Hydrlase_43_Enz"/>
</dbReference>
<dbReference type="CDD" id="cd23265">
    <property type="entry name" value="beta-trefoil_ABD_ABFB-like"/>
    <property type="match status" value="1"/>
</dbReference>
<comment type="caution">
    <text evidence="11">The sequence shown here is derived from an EMBL/GenBank/DDBJ whole genome shotgun (WGS) entry which is preliminary data.</text>
</comment>
<dbReference type="PANTHER" id="PTHR43772">
    <property type="entry name" value="ENDO-1,4-BETA-XYLANASE"/>
    <property type="match status" value="1"/>
</dbReference>
<dbReference type="SUPFAM" id="SSF75005">
    <property type="entry name" value="Arabinanase/levansucrase/invertase"/>
    <property type="match status" value="1"/>
</dbReference>
<feature type="domain" description="Alpha-L-arabinofuranosidase B arabinose-binding" evidence="10">
    <location>
        <begin position="352"/>
        <end position="480"/>
    </location>
</feature>
<dbReference type="CDD" id="cd18618">
    <property type="entry name" value="GH43_Xsa43E-like"/>
    <property type="match status" value="1"/>
</dbReference>
<evidence type="ECO:0000256" key="6">
    <source>
        <dbReference type="PIRSR" id="PIRSR606710-1"/>
    </source>
</evidence>
<dbReference type="Gene3D" id="2.115.10.20">
    <property type="entry name" value="Glycosyl hydrolase domain, family 43"/>
    <property type="match status" value="1"/>
</dbReference>
<reference evidence="11" key="1">
    <citation type="submission" date="2022-06" db="EMBL/GenBank/DDBJ databases">
        <title>Aquibacillus sp. a new bacterium isolated from soil saline samples.</title>
        <authorList>
            <person name="Galisteo C."/>
            <person name="De La Haba R."/>
            <person name="Sanchez-Porro C."/>
            <person name="Ventosa A."/>
        </authorList>
    </citation>
    <scope>NUCLEOTIDE SEQUENCE</scope>
    <source>
        <strain evidence="11">3ASR75-54</strain>
    </source>
</reference>
<evidence type="ECO:0000256" key="9">
    <source>
        <dbReference type="SAM" id="Phobius"/>
    </source>
</evidence>
<dbReference type="InterPro" id="IPR023296">
    <property type="entry name" value="Glyco_hydro_beta-prop_sf"/>
</dbReference>
<dbReference type="InterPro" id="IPR036195">
    <property type="entry name" value="AbfB_ABD_sf"/>
</dbReference>
<dbReference type="GO" id="GO:0046373">
    <property type="term" value="P:L-arabinose metabolic process"/>
    <property type="evidence" value="ECO:0007669"/>
    <property type="project" value="InterPro"/>
</dbReference>
<proteinExistence type="inferred from homology"/>
<evidence type="ECO:0000256" key="4">
    <source>
        <dbReference type="ARBA" id="ARBA00023277"/>
    </source>
</evidence>
<evidence type="ECO:0000256" key="1">
    <source>
        <dbReference type="ARBA" id="ARBA00009865"/>
    </source>
</evidence>
<dbReference type="RefSeq" id="WP_272445899.1">
    <property type="nucleotide sequence ID" value="NZ_JAMQKC010000005.1"/>
</dbReference>
<dbReference type="Gene3D" id="2.80.10.50">
    <property type="match status" value="1"/>
</dbReference>
<dbReference type="Proteomes" id="UP001145069">
    <property type="component" value="Unassembled WGS sequence"/>
</dbReference>
<evidence type="ECO:0000256" key="2">
    <source>
        <dbReference type="ARBA" id="ARBA00022651"/>
    </source>
</evidence>
<dbReference type="InterPro" id="IPR006710">
    <property type="entry name" value="Glyco_hydro_43"/>
</dbReference>
<comment type="similarity">
    <text evidence="1 8">Belongs to the glycosyl hydrolase 43 family.</text>
</comment>
<dbReference type="Pfam" id="PF05270">
    <property type="entry name" value="AbfB"/>
    <property type="match status" value="1"/>
</dbReference>
<gene>
    <name evidence="11" type="ORF">NC799_08005</name>
</gene>
<dbReference type="GO" id="GO:0046556">
    <property type="term" value="F:alpha-L-arabinofuranosidase activity"/>
    <property type="evidence" value="ECO:0007669"/>
    <property type="project" value="InterPro"/>
</dbReference>
<evidence type="ECO:0000313" key="11">
    <source>
        <dbReference type="EMBL" id="MDC3416862.1"/>
    </source>
</evidence>
<keyword evidence="12" id="KW-1185">Reference proteome</keyword>
<dbReference type="GO" id="GO:0045493">
    <property type="term" value="P:xylan catabolic process"/>
    <property type="evidence" value="ECO:0007669"/>
    <property type="project" value="UniProtKB-KW"/>
</dbReference>
<evidence type="ECO:0000313" key="12">
    <source>
        <dbReference type="Proteomes" id="UP001145069"/>
    </source>
</evidence>
<dbReference type="SUPFAM" id="SSF110221">
    <property type="entry name" value="AbfB domain"/>
    <property type="match status" value="1"/>
</dbReference>
<accession>A0A9X3WCD3</accession>
<dbReference type="EMBL" id="JAMQKC010000005">
    <property type="protein sequence ID" value="MDC3416862.1"/>
    <property type="molecule type" value="Genomic_DNA"/>
</dbReference>
<evidence type="ECO:0000256" key="3">
    <source>
        <dbReference type="ARBA" id="ARBA00022801"/>
    </source>
</evidence>
<keyword evidence="9" id="KW-1133">Transmembrane helix</keyword>
<evidence type="ECO:0000259" key="10">
    <source>
        <dbReference type="Pfam" id="PF05270"/>
    </source>
</evidence>
<name>A0A9X3WCD3_9BACI</name>
<keyword evidence="2" id="KW-0858">Xylan degradation</keyword>
<keyword evidence="2" id="KW-0624">Polysaccharide degradation</keyword>
<sequence length="530" mass="60083">MDLNNHIDRKNYNFIGKRLVFLLLVVVFTVFIFPSASFADNPIIKTEFTADPAVLVYGDKVYLYVGHDQANKNDNFFVLKEWNIYSSSNLQDWTLESSMSRQVFNWAINDSAWASQAIERNGKFYWYTTVLNGDPDDPGYAIGVAVSDSPAKGFTDAIGKPLISNSMTASPEFMGKQAWDDIDPTVFVDDDGQAYLYWGNTNLYYVKLKESMIEIDGEIKRVEIKGIPGAFTEGPWIFKKSDKYYLAFAMNYPELLGYAVSNSPTGPWKYEGPLMRSLTKGINDRSGSNTSHPAIIEYKDEWYIFYHTSALPTGGQYRRSVSLEKVVFNNDGTINPIIPTASGITGESQFIQSYSEDNRFVAYLNDSIKINELLKNRNNFMWYIVPGLASDGEGYVSFQAETQPGYYLKIQGDEVVLAKHDGSMRFNDEATFKIIEGLANENWLSYQSYREPELYLTNSGDGNLALSKVNSEELKINSTFRLAKSPNTSPIDQSGEQRQSVYLIFSLVVGITVIIFIVVNWKIRRRKQKI</sequence>
<keyword evidence="5 8" id="KW-0326">Glycosidase</keyword>
<feature type="active site" description="Proton acceptor" evidence="6">
    <location>
        <position position="51"/>
    </location>
</feature>
<organism evidence="11 12">
    <name type="scientific">Aquibacillus salsiterrae</name>
    <dbReference type="NCBI Taxonomy" id="2950439"/>
    <lineage>
        <taxon>Bacteria</taxon>
        <taxon>Bacillati</taxon>
        <taxon>Bacillota</taxon>
        <taxon>Bacilli</taxon>
        <taxon>Bacillales</taxon>
        <taxon>Bacillaceae</taxon>
        <taxon>Aquibacillus</taxon>
    </lineage>
</organism>
<keyword evidence="4" id="KW-0119">Carbohydrate metabolism</keyword>
<evidence type="ECO:0000256" key="5">
    <source>
        <dbReference type="ARBA" id="ARBA00023295"/>
    </source>
</evidence>
<dbReference type="AlphaFoldDB" id="A0A9X3WCD3"/>
<evidence type="ECO:0000256" key="8">
    <source>
        <dbReference type="RuleBase" id="RU361187"/>
    </source>
</evidence>
<dbReference type="Pfam" id="PF04616">
    <property type="entry name" value="Glyco_hydro_43"/>
    <property type="match status" value="1"/>
</dbReference>
<feature type="site" description="Important for catalytic activity, responsible for pKa modulation of the active site Glu and correct orientation of both the proton donor and substrate" evidence="7">
    <location>
        <position position="183"/>
    </location>
</feature>
<keyword evidence="9" id="KW-0812">Transmembrane</keyword>
<feature type="transmembrane region" description="Helical" evidence="9">
    <location>
        <begin position="501"/>
        <end position="521"/>
    </location>
</feature>
<dbReference type="PANTHER" id="PTHR43772:SF2">
    <property type="entry name" value="PUTATIVE (AFU_ORTHOLOGUE AFUA_2G04480)-RELATED"/>
    <property type="match status" value="1"/>
</dbReference>
<evidence type="ECO:0000256" key="7">
    <source>
        <dbReference type="PIRSR" id="PIRSR606710-2"/>
    </source>
</evidence>
<keyword evidence="9" id="KW-0472">Membrane</keyword>
<feature type="active site" description="Proton donor" evidence="6">
    <location>
        <position position="233"/>
    </location>
</feature>